<organism evidence="3 4">
    <name type="scientific">Clostridium fessum</name>
    <dbReference type="NCBI Taxonomy" id="2126740"/>
    <lineage>
        <taxon>Bacteria</taxon>
        <taxon>Bacillati</taxon>
        <taxon>Bacillota</taxon>
        <taxon>Clostridia</taxon>
        <taxon>Eubacteriales</taxon>
        <taxon>Clostridiaceae</taxon>
        <taxon>Clostridium</taxon>
    </lineage>
</organism>
<feature type="domain" description="Ferrous iron transporter FeoA-like" evidence="2">
    <location>
        <begin position="2"/>
        <end position="70"/>
    </location>
</feature>
<dbReference type="InterPro" id="IPR007167">
    <property type="entry name" value="Fe-transptr_FeoA-like"/>
</dbReference>
<dbReference type="AlphaFoldDB" id="A0A2T3FLS5"/>
<name>A0A2T3FLS5_9CLOT</name>
<dbReference type="RefSeq" id="WP_022360163.1">
    <property type="nucleotide sequence ID" value="NZ_CAUWBW010000002.1"/>
</dbReference>
<evidence type="ECO:0000256" key="1">
    <source>
        <dbReference type="ARBA" id="ARBA00023004"/>
    </source>
</evidence>
<dbReference type="Pfam" id="PF04023">
    <property type="entry name" value="FeoA"/>
    <property type="match status" value="1"/>
</dbReference>
<dbReference type="GO" id="GO:0046914">
    <property type="term" value="F:transition metal ion binding"/>
    <property type="evidence" value="ECO:0007669"/>
    <property type="project" value="InterPro"/>
</dbReference>
<comment type="caution">
    <text evidence="3">The sequence shown here is derived from an EMBL/GenBank/DDBJ whole genome shotgun (WGS) entry which is preliminary data.</text>
</comment>
<evidence type="ECO:0000259" key="2">
    <source>
        <dbReference type="SMART" id="SM00899"/>
    </source>
</evidence>
<keyword evidence="4" id="KW-1185">Reference proteome</keyword>
<protein>
    <submittedName>
        <fullName evidence="3">Ferrous iron transport protein A</fullName>
    </submittedName>
</protein>
<sequence length="70" mass="7750">MQSLAKVQAGESCEIKWMFGNADVMNFLERYGIKEGSRIRVLGRVLDGLIIGNGKVRLALGDEVAERIQV</sequence>
<dbReference type="SUPFAM" id="SSF50037">
    <property type="entry name" value="C-terminal domain of transcriptional repressors"/>
    <property type="match status" value="1"/>
</dbReference>
<dbReference type="SMART" id="SM00899">
    <property type="entry name" value="FeoA"/>
    <property type="match status" value="1"/>
</dbReference>
<keyword evidence="1" id="KW-0408">Iron</keyword>
<dbReference type="Proteomes" id="UP000241048">
    <property type="component" value="Unassembled WGS sequence"/>
</dbReference>
<accession>A0A2T3FLS5</accession>
<reference evidence="3 4" key="1">
    <citation type="submission" date="2018-03" db="EMBL/GenBank/DDBJ databases">
        <title>Lachnoclostridium SNUG30386 gen.nov., sp.nov., isolated from human faeces.</title>
        <authorList>
            <person name="Seo B."/>
            <person name="Jeon K."/>
            <person name="Ko G."/>
        </authorList>
    </citation>
    <scope>NUCLEOTIDE SEQUENCE [LARGE SCALE GENOMIC DNA]</scope>
    <source>
        <strain evidence="3 4">SNUG30386</strain>
    </source>
</reference>
<dbReference type="InterPro" id="IPR008988">
    <property type="entry name" value="Transcriptional_repressor_C"/>
</dbReference>
<dbReference type="Gene3D" id="2.30.30.90">
    <property type="match status" value="1"/>
</dbReference>
<dbReference type="InterPro" id="IPR038157">
    <property type="entry name" value="FeoA_core_dom"/>
</dbReference>
<evidence type="ECO:0000313" key="3">
    <source>
        <dbReference type="EMBL" id="PST36226.1"/>
    </source>
</evidence>
<dbReference type="EMBL" id="PYLO01000005">
    <property type="protein sequence ID" value="PST36226.1"/>
    <property type="molecule type" value="Genomic_DNA"/>
</dbReference>
<dbReference type="GeneID" id="79840458"/>
<proteinExistence type="predicted"/>
<evidence type="ECO:0000313" key="4">
    <source>
        <dbReference type="Proteomes" id="UP000241048"/>
    </source>
</evidence>
<gene>
    <name evidence="3" type="ORF">C7U56_13430</name>
</gene>